<dbReference type="Proteomes" id="UP000278807">
    <property type="component" value="Unassembled WGS sequence"/>
</dbReference>
<gene>
    <name evidence="2" type="ORF">HNAJ_LOCUS8440</name>
</gene>
<feature type="signal peptide" evidence="1">
    <location>
        <begin position="1"/>
        <end position="21"/>
    </location>
</feature>
<dbReference type="WBParaSite" id="HNAJ_0000844401-mRNA-1">
    <property type="protein sequence ID" value="HNAJ_0000844401-mRNA-1"/>
    <property type="gene ID" value="HNAJ_0000844401"/>
</dbReference>
<evidence type="ECO:0000256" key="1">
    <source>
        <dbReference type="SAM" id="SignalP"/>
    </source>
</evidence>
<sequence>MPIWSCSRLLLVRGLLEYALRYWYVLTPTDAPAQCGETDAYVLMVGTELISRSMCTHALVYTIVYQHYWICQQGQRRVPMNGADMINKLHIKFFPKAA</sequence>
<evidence type="ECO:0000313" key="2">
    <source>
        <dbReference type="EMBL" id="VDO04395.1"/>
    </source>
</evidence>
<accession>A0A0R3TMB3</accession>
<protein>
    <submittedName>
        <fullName evidence="4">Secreted protein</fullName>
    </submittedName>
</protein>
<feature type="chain" id="PRO_5043131921" evidence="1">
    <location>
        <begin position="22"/>
        <end position="98"/>
    </location>
</feature>
<reference evidence="4" key="1">
    <citation type="submission" date="2017-02" db="UniProtKB">
        <authorList>
            <consortium name="WormBaseParasite"/>
        </authorList>
    </citation>
    <scope>IDENTIFICATION</scope>
</reference>
<dbReference type="EMBL" id="UZAE01012294">
    <property type="protein sequence ID" value="VDO04395.1"/>
    <property type="molecule type" value="Genomic_DNA"/>
</dbReference>
<proteinExistence type="predicted"/>
<organism evidence="4">
    <name type="scientific">Rodentolepis nana</name>
    <name type="common">Dwarf tapeworm</name>
    <name type="synonym">Hymenolepis nana</name>
    <dbReference type="NCBI Taxonomy" id="102285"/>
    <lineage>
        <taxon>Eukaryota</taxon>
        <taxon>Metazoa</taxon>
        <taxon>Spiralia</taxon>
        <taxon>Lophotrochozoa</taxon>
        <taxon>Platyhelminthes</taxon>
        <taxon>Cestoda</taxon>
        <taxon>Eucestoda</taxon>
        <taxon>Cyclophyllidea</taxon>
        <taxon>Hymenolepididae</taxon>
        <taxon>Rodentolepis</taxon>
    </lineage>
</organism>
<evidence type="ECO:0000313" key="4">
    <source>
        <dbReference type="WBParaSite" id="HNAJ_0000844401-mRNA-1"/>
    </source>
</evidence>
<reference evidence="2 3" key="2">
    <citation type="submission" date="2018-11" db="EMBL/GenBank/DDBJ databases">
        <authorList>
            <consortium name="Pathogen Informatics"/>
        </authorList>
    </citation>
    <scope>NUCLEOTIDE SEQUENCE [LARGE SCALE GENOMIC DNA]</scope>
</reference>
<dbReference type="AlphaFoldDB" id="A0A0R3TMB3"/>
<keyword evidence="3" id="KW-1185">Reference proteome</keyword>
<name>A0A0R3TMB3_RODNA</name>
<keyword evidence="1" id="KW-0732">Signal</keyword>
<evidence type="ECO:0000313" key="3">
    <source>
        <dbReference type="Proteomes" id="UP000278807"/>
    </source>
</evidence>